<dbReference type="AlphaFoldDB" id="A0A239FX88"/>
<evidence type="ECO:0000313" key="3">
    <source>
        <dbReference type="Proteomes" id="UP000198432"/>
    </source>
</evidence>
<evidence type="ECO:0000256" key="1">
    <source>
        <dbReference type="SAM" id="MobiDB-lite"/>
    </source>
</evidence>
<organism evidence="2 3">
    <name type="scientific">Pontibacter ummariensis</name>
    <dbReference type="NCBI Taxonomy" id="1610492"/>
    <lineage>
        <taxon>Bacteria</taxon>
        <taxon>Pseudomonadati</taxon>
        <taxon>Bacteroidota</taxon>
        <taxon>Cytophagia</taxon>
        <taxon>Cytophagales</taxon>
        <taxon>Hymenobacteraceae</taxon>
        <taxon>Pontibacter</taxon>
    </lineage>
</organism>
<feature type="compositionally biased region" description="Basic and acidic residues" evidence="1">
    <location>
        <begin position="1"/>
        <end position="33"/>
    </location>
</feature>
<feature type="region of interest" description="Disordered" evidence="1">
    <location>
        <begin position="1"/>
        <end position="42"/>
    </location>
</feature>
<protein>
    <submittedName>
        <fullName evidence="2">Uncharacterized protein</fullName>
    </submittedName>
</protein>
<reference evidence="3" key="1">
    <citation type="submission" date="2017-06" db="EMBL/GenBank/DDBJ databases">
        <authorList>
            <person name="Varghese N."/>
            <person name="Submissions S."/>
        </authorList>
    </citation>
    <scope>NUCLEOTIDE SEQUENCE [LARGE SCALE GENOMIC DNA]</scope>
    <source>
        <strain evidence="3">NKM1</strain>
    </source>
</reference>
<proteinExistence type="predicted"/>
<sequence length="127" mass="14694">MITVRKEQSRQEKNKEPRNETLKEQEKSQKSEPELGDQQDDGLYLLIKEDRQLRADHVVRLLSTTGYGHLPKDEAEGMVEQMIRLSCLMYEMLQTVAKDTGAVLSAYEAGKANEEKQQKAWQQTIKR</sequence>
<dbReference type="EMBL" id="FZOQ01000009">
    <property type="protein sequence ID" value="SNS60833.1"/>
    <property type="molecule type" value="Genomic_DNA"/>
</dbReference>
<dbReference type="RefSeq" id="WP_089319386.1">
    <property type="nucleotide sequence ID" value="NZ_FZOQ01000009.1"/>
</dbReference>
<evidence type="ECO:0000313" key="2">
    <source>
        <dbReference type="EMBL" id="SNS60833.1"/>
    </source>
</evidence>
<dbReference type="OrthoDB" id="10000077at2"/>
<keyword evidence="3" id="KW-1185">Reference proteome</keyword>
<accession>A0A239FX88</accession>
<gene>
    <name evidence="2" type="ORF">SAMN06296052_109139</name>
</gene>
<name>A0A239FX88_9BACT</name>
<dbReference type="Proteomes" id="UP000198432">
    <property type="component" value="Unassembled WGS sequence"/>
</dbReference>